<protein>
    <recommendedName>
        <fullName evidence="1">Methyltransferase domain-containing protein</fullName>
    </recommendedName>
</protein>
<dbReference type="InterPro" id="IPR041698">
    <property type="entry name" value="Methyltransf_25"/>
</dbReference>
<accession>A0AAU9L1I7</accession>
<name>A0AAU9L1I7_9STRA</name>
<dbReference type="EMBL" id="CAKKTJ010000163">
    <property type="protein sequence ID" value="CAH0476822.1"/>
    <property type="molecule type" value="Genomic_DNA"/>
</dbReference>
<dbReference type="PANTHER" id="PTHR42912">
    <property type="entry name" value="METHYLTRANSFERASE"/>
    <property type="match status" value="1"/>
</dbReference>
<gene>
    <name evidence="2" type="ORF">PBS003_LOCUS3589</name>
</gene>
<proteinExistence type="predicted"/>
<dbReference type="Pfam" id="PF13649">
    <property type="entry name" value="Methyltransf_25"/>
    <property type="match status" value="1"/>
</dbReference>
<organism evidence="2 3">
    <name type="scientific">Peronospora belbahrii</name>
    <dbReference type="NCBI Taxonomy" id="622444"/>
    <lineage>
        <taxon>Eukaryota</taxon>
        <taxon>Sar</taxon>
        <taxon>Stramenopiles</taxon>
        <taxon>Oomycota</taxon>
        <taxon>Peronosporomycetes</taxon>
        <taxon>Peronosporales</taxon>
        <taxon>Peronosporaceae</taxon>
        <taxon>Peronospora</taxon>
    </lineage>
</organism>
<evidence type="ECO:0000259" key="1">
    <source>
        <dbReference type="Pfam" id="PF13649"/>
    </source>
</evidence>
<evidence type="ECO:0000313" key="2">
    <source>
        <dbReference type="EMBL" id="CAH0476822.1"/>
    </source>
</evidence>
<sequence length="222" mass="24990">MSSEDSWLKNLKRDKGGFWGDPYWYDLQLEKRLPQAKTMLQQLVFALPPCGDKQVLDLCAGSGRAAFALLKAYPTAHVALVDASEQRLSMARQRLAPHHVVSHVMTLTPSDSIQLCADESMDLVVACLAFHVLVEQPLHYAQTRDEQELDVKEKYRVFFRATWRALRPGGHIVFADHVGQLSMFQQLQALKKAGFQDVDSAWRVDDSFVAGGRKPLLDLLLA</sequence>
<dbReference type="PANTHER" id="PTHR42912:SF80">
    <property type="entry name" value="METHYLTRANSFERASE DOMAIN-CONTAINING PROTEIN"/>
    <property type="match status" value="1"/>
</dbReference>
<dbReference type="Proteomes" id="UP001160483">
    <property type="component" value="Unassembled WGS sequence"/>
</dbReference>
<dbReference type="SUPFAM" id="SSF53335">
    <property type="entry name" value="S-adenosyl-L-methionine-dependent methyltransferases"/>
    <property type="match status" value="1"/>
</dbReference>
<dbReference type="InterPro" id="IPR029063">
    <property type="entry name" value="SAM-dependent_MTases_sf"/>
</dbReference>
<feature type="domain" description="Methyltransferase" evidence="1">
    <location>
        <begin position="55"/>
        <end position="135"/>
    </location>
</feature>
<dbReference type="InterPro" id="IPR050508">
    <property type="entry name" value="Methyltransf_Superfamily"/>
</dbReference>
<comment type="caution">
    <text evidence="2">The sequence shown here is derived from an EMBL/GenBank/DDBJ whole genome shotgun (WGS) entry which is preliminary data.</text>
</comment>
<reference evidence="2" key="1">
    <citation type="submission" date="2021-11" db="EMBL/GenBank/DDBJ databases">
        <authorList>
            <person name="Islam A."/>
            <person name="Islam S."/>
            <person name="Flora M.S."/>
            <person name="Rahman M."/>
            <person name="Ziaur R.M."/>
            <person name="Epstein J.H."/>
            <person name="Hassan M."/>
            <person name="Klassen M."/>
            <person name="Woodard K."/>
            <person name="Webb A."/>
            <person name="Webby R.J."/>
            <person name="El Zowalaty M.E."/>
        </authorList>
    </citation>
    <scope>NUCLEOTIDE SEQUENCE</scope>
    <source>
        <strain evidence="2">Pbs3</strain>
    </source>
</reference>
<evidence type="ECO:0000313" key="3">
    <source>
        <dbReference type="Proteomes" id="UP001160483"/>
    </source>
</evidence>
<dbReference type="GO" id="GO:0008168">
    <property type="term" value="F:methyltransferase activity"/>
    <property type="evidence" value="ECO:0007669"/>
    <property type="project" value="TreeGrafter"/>
</dbReference>
<dbReference type="Gene3D" id="3.40.50.150">
    <property type="entry name" value="Vaccinia Virus protein VP39"/>
    <property type="match status" value="1"/>
</dbReference>
<dbReference type="AlphaFoldDB" id="A0AAU9L1I7"/>
<dbReference type="CDD" id="cd02440">
    <property type="entry name" value="AdoMet_MTases"/>
    <property type="match status" value="1"/>
</dbReference>